<evidence type="ECO:0000313" key="6">
    <source>
        <dbReference type="Proteomes" id="UP000005947"/>
    </source>
</evidence>
<dbReference type="CDD" id="cd02523">
    <property type="entry name" value="PC_cytidylyltransferase"/>
    <property type="match status" value="1"/>
</dbReference>
<keyword evidence="1" id="KW-0808">Transferase</keyword>
<dbReference type="PANTHER" id="PTHR43584:SF5">
    <property type="entry name" value="PROTEIN LICC"/>
    <property type="match status" value="1"/>
</dbReference>
<dbReference type="eggNOG" id="COG1846">
    <property type="taxonomic scope" value="Bacteria"/>
</dbReference>
<dbReference type="Gene3D" id="3.90.550.10">
    <property type="entry name" value="Spore Coat Polysaccharide Biosynthesis Protein SpsA, Chain A"/>
    <property type="match status" value="1"/>
</dbReference>
<sequence>MMSLSRAMFYILRAQGSSQQLYTQRELCEITHMSLGSVNTAYTQAKRDGYLVDGRLSEKGRAALKPYQVHNAIIMAAGLSSRFAPISYERPKGVLKVKGEVLIERQIKQLLEKGISDITVVVGYKKECFFYLAQKYGVDIIVNPDYATRNNNSTLWHVKDRLSNTFICSSDNYFVINPFERYVYRAYYATQHVDGDTNEWCVTTGAQGRITKVTIGGHNSDIMLGHVYFDTAFSQKFVDILQAEYPKPETADKLWEDIYVDHLKELSMVSKLYSSDDIKEFDSLEDLRSFDPHFLENVDSEVFDNICKTLSCTKQDIGGFYPLKQGLTNLSCHFTVCGKEYVYRHPGAGTDKMIDRTSERAALLKARELGLDATFIYEDEQKGWKISRFIPNARALDPTDDAQLKRAMQMCRTLHDSSAQLARHFDFFDEGLHYEQLLKEHGPIDIYGYDELKEKVTLLKSYTEADGYPLCISHNDFYMLNLLLDEHDTMTLIDWEYAGMSDIANDFGTFCVCCSLDEERANRCIDYYFGRKASDKERRHFWAYVIFAGWCWYIWSLEKEAEGENVDVWLYIYYRYASEYIDKILTWYESGIAPTWQN</sequence>
<dbReference type="InterPro" id="IPR029044">
    <property type="entry name" value="Nucleotide-diphossugar_trans"/>
</dbReference>
<dbReference type="PANTHER" id="PTHR43584">
    <property type="entry name" value="NUCLEOTIDYL TRANSFERASE"/>
    <property type="match status" value="1"/>
</dbReference>
<dbReference type="eggNOG" id="COG0510">
    <property type="taxonomic scope" value="Bacteria"/>
</dbReference>
<gene>
    <name evidence="5" type="ORF">HMPREF0091_10771</name>
</gene>
<accession>F1T558</accession>
<protein>
    <submittedName>
        <fullName evidence="5">Choline/ethanolamine kinase</fullName>
    </submittedName>
</protein>
<dbReference type="Pfam" id="PF12804">
    <property type="entry name" value="NTP_transf_3"/>
    <property type="match status" value="1"/>
</dbReference>
<dbReference type="InterPro" id="IPR050065">
    <property type="entry name" value="GlmU-like"/>
</dbReference>
<dbReference type="InterPro" id="IPR011009">
    <property type="entry name" value="Kinase-like_dom_sf"/>
</dbReference>
<dbReference type="InterPro" id="IPR002575">
    <property type="entry name" value="Aminoglycoside_PTrfase"/>
</dbReference>
<keyword evidence="5" id="KW-0418">Kinase</keyword>
<dbReference type="Gene3D" id="3.30.200.20">
    <property type="entry name" value="Phosphorylase Kinase, domain 1"/>
    <property type="match status" value="1"/>
</dbReference>
<dbReference type="Proteomes" id="UP000005947">
    <property type="component" value="Unassembled WGS sequence"/>
</dbReference>
<dbReference type="EMBL" id="ACGK02000001">
    <property type="protein sequence ID" value="EGF23824.1"/>
    <property type="molecule type" value="Genomic_DNA"/>
</dbReference>
<evidence type="ECO:0000259" key="4">
    <source>
        <dbReference type="Pfam" id="PF12804"/>
    </source>
</evidence>
<comment type="caution">
    <text evidence="5">The sequence shown here is derived from an EMBL/GenBank/DDBJ whole genome shotgun (WGS) entry which is preliminary data.</text>
</comment>
<reference evidence="5 6" key="1">
    <citation type="submission" date="2011-02" db="EMBL/GenBank/DDBJ databases">
        <authorList>
            <person name="Muzny D."/>
            <person name="Qin X."/>
            <person name="Buhay C."/>
            <person name="Dugan-Rocha S."/>
            <person name="Ding Y."/>
            <person name="Chen G."/>
            <person name="Hawes A."/>
            <person name="Holder M."/>
            <person name="Jhangiani S."/>
            <person name="Johnson A."/>
            <person name="Khan Z."/>
            <person name="Li Z."/>
            <person name="Liu W."/>
            <person name="Liu X."/>
            <person name="Perez L."/>
            <person name="Shen H."/>
            <person name="Wang Q."/>
            <person name="Watt J."/>
            <person name="Xi L."/>
            <person name="Xin Y."/>
            <person name="Zhou J."/>
            <person name="Deng J."/>
            <person name="Jiang H."/>
            <person name="Liu Y."/>
            <person name="Qu J."/>
            <person name="Song X.-Z."/>
            <person name="Zhang L."/>
            <person name="Villasana D."/>
            <person name="Johnson A."/>
            <person name="Liu J."/>
            <person name="Liyanage D."/>
            <person name="Lorensuhewa L."/>
            <person name="Robinson T."/>
            <person name="Song A."/>
            <person name="Song B.-B."/>
            <person name="Dinh H."/>
            <person name="Thornton R."/>
            <person name="Coyle M."/>
            <person name="Francisco L."/>
            <person name="Jackson L."/>
            <person name="Javaid M."/>
            <person name="Korchina V."/>
            <person name="Kovar C."/>
            <person name="Mata R."/>
            <person name="Mathew T."/>
            <person name="Ngo R."/>
            <person name="Nguyen L."/>
            <person name="Nguyen N."/>
            <person name="Okwuonu G."/>
            <person name="Ongeri F."/>
            <person name="Pham C."/>
            <person name="Simmons D."/>
            <person name="Wilczek-Boney K."/>
            <person name="Hale W."/>
            <person name="Jakkamsetti A."/>
            <person name="Pham P."/>
            <person name="Ruth R."/>
            <person name="San Lucas F."/>
            <person name="Warren J."/>
            <person name="Zhang J."/>
            <person name="Zhao Z."/>
            <person name="Zhou C."/>
            <person name="Zhu D."/>
            <person name="Lee S."/>
            <person name="Bess C."/>
            <person name="Blankenburg K."/>
            <person name="Forbes L."/>
            <person name="Fu Q."/>
            <person name="Gubbala S."/>
            <person name="Hirani K."/>
            <person name="Jayaseelan J.C."/>
            <person name="Lara F."/>
            <person name="Munidasa M."/>
            <person name="Palculict T."/>
            <person name="Patil S."/>
            <person name="Pu L.-L."/>
            <person name="Saada N."/>
            <person name="Tang L."/>
            <person name="Weissenberger G."/>
            <person name="Zhu Y."/>
            <person name="Hemphill L."/>
            <person name="Shang Y."/>
            <person name="Youmans B."/>
            <person name="Ayvaz T."/>
            <person name="Ross M."/>
            <person name="Santibanez J."/>
            <person name="Aqrawi P."/>
            <person name="Gross S."/>
            <person name="Joshi V."/>
            <person name="Fowler G."/>
            <person name="Nazareth L."/>
            <person name="Reid J."/>
            <person name="Worley K."/>
            <person name="Petrosino J."/>
            <person name="Highlander S."/>
            <person name="Gibbs R."/>
        </authorList>
    </citation>
    <scope>NUCLEOTIDE SEQUENCE [LARGE SCALE GENOMIC DNA]</scope>
    <source>
        <strain evidence="5 6">DSM 15829</strain>
    </source>
</reference>
<dbReference type="SUPFAM" id="SSF56112">
    <property type="entry name" value="Protein kinase-like (PK-like)"/>
    <property type="match status" value="1"/>
</dbReference>
<dbReference type="Gene3D" id="3.90.1200.10">
    <property type="match status" value="1"/>
</dbReference>
<organism evidence="5 6">
    <name type="scientific">Fannyhessea vaginae DSM 15829</name>
    <dbReference type="NCBI Taxonomy" id="525256"/>
    <lineage>
        <taxon>Bacteria</taxon>
        <taxon>Bacillati</taxon>
        <taxon>Actinomycetota</taxon>
        <taxon>Coriobacteriia</taxon>
        <taxon>Coriobacteriales</taxon>
        <taxon>Atopobiaceae</taxon>
        <taxon>Fannyhessea</taxon>
    </lineage>
</organism>
<feature type="domain" description="Aminoglycoside phosphotransferase" evidence="3">
    <location>
        <begin position="322"/>
        <end position="528"/>
    </location>
</feature>
<dbReference type="AlphaFoldDB" id="F1T558"/>
<dbReference type="GO" id="GO:0016779">
    <property type="term" value="F:nucleotidyltransferase activity"/>
    <property type="evidence" value="ECO:0007669"/>
    <property type="project" value="UniProtKB-KW"/>
</dbReference>
<dbReference type="GO" id="GO:0016301">
    <property type="term" value="F:kinase activity"/>
    <property type="evidence" value="ECO:0007669"/>
    <property type="project" value="UniProtKB-KW"/>
</dbReference>
<dbReference type="eggNOG" id="COG4750">
    <property type="taxonomic scope" value="Bacteria"/>
</dbReference>
<evidence type="ECO:0000256" key="1">
    <source>
        <dbReference type="ARBA" id="ARBA00022679"/>
    </source>
</evidence>
<name>F1T558_9ACTN</name>
<keyword evidence="2" id="KW-0548">Nucleotidyltransferase</keyword>
<dbReference type="Pfam" id="PF01636">
    <property type="entry name" value="APH"/>
    <property type="match status" value="1"/>
</dbReference>
<evidence type="ECO:0000256" key="2">
    <source>
        <dbReference type="ARBA" id="ARBA00022695"/>
    </source>
</evidence>
<proteinExistence type="predicted"/>
<dbReference type="SUPFAM" id="SSF53448">
    <property type="entry name" value="Nucleotide-diphospho-sugar transferases"/>
    <property type="match status" value="1"/>
</dbReference>
<dbReference type="InterPro" id="IPR025877">
    <property type="entry name" value="MobA-like_NTP_Trfase"/>
</dbReference>
<evidence type="ECO:0000313" key="5">
    <source>
        <dbReference type="EMBL" id="EGF23824.1"/>
    </source>
</evidence>
<keyword evidence="6" id="KW-1185">Reference proteome</keyword>
<dbReference type="CDD" id="cd05151">
    <property type="entry name" value="ChoK-like"/>
    <property type="match status" value="1"/>
</dbReference>
<evidence type="ECO:0000259" key="3">
    <source>
        <dbReference type="Pfam" id="PF01636"/>
    </source>
</evidence>
<feature type="domain" description="MobA-like NTP transferase" evidence="4">
    <location>
        <begin position="72"/>
        <end position="182"/>
    </location>
</feature>